<sequence>MALSSDTAGVTKLLLEDVKRKRQEASALYRMEKKCDIAMAALYLASDAVNGTTLVVDGGIWLSTPRHMSKEEVKRLSKLVEKRSSDAPVGVPNSKL</sequence>
<dbReference type="EMBL" id="CM042015">
    <property type="protein sequence ID" value="KAI3710833.1"/>
    <property type="molecule type" value="Genomic_DNA"/>
</dbReference>
<evidence type="ECO:0000313" key="2">
    <source>
        <dbReference type="Proteomes" id="UP001055811"/>
    </source>
</evidence>
<comment type="caution">
    <text evidence="1">The sequence shown here is derived from an EMBL/GenBank/DDBJ whole genome shotgun (WGS) entry which is preliminary data.</text>
</comment>
<reference evidence="1 2" key="2">
    <citation type="journal article" date="2022" name="Mol. Ecol. Resour.">
        <title>The genomes of chicory, endive, great burdock and yacon provide insights into Asteraceae paleo-polyploidization history and plant inulin production.</title>
        <authorList>
            <person name="Fan W."/>
            <person name="Wang S."/>
            <person name="Wang H."/>
            <person name="Wang A."/>
            <person name="Jiang F."/>
            <person name="Liu H."/>
            <person name="Zhao H."/>
            <person name="Xu D."/>
            <person name="Zhang Y."/>
        </authorList>
    </citation>
    <scope>NUCLEOTIDE SEQUENCE [LARGE SCALE GENOMIC DNA]</scope>
    <source>
        <strain evidence="2">cv. Punajuju</strain>
        <tissue evidence="1">Leaves</tissue>
    </source>
</reference>
<accession>A0ACB9ALW6</accession>
<proteinExistence type="predicted"/>
<name>A0ACB9ALW6_CICIN</name>
<reference evidence="2" key="1">
    <citation type="journal article" date="2022" name="Mol. Ecol. Resour.">
        <title>The genomes of chicory, endive, great burdock and yacon provide insights into Asteraceae palaeo-polyploidization history and plant inulin production.</title>
        <authorList>
            <person name="Fan W."/>
            <person name="Wang S."/>
            <person name="Wang H."/>
            <person name="Wang A."/>
            <person name="Jiang F."/>
            <person name="Liu H."/>
            <person name="Zhao H."/>
            <person name="Xu D."/>
            <person name="Zhang Y."/>
        </authorList>
    </citation>
    <scope>NUCLEOTIDE SEQUENCE [LARGE SCALE GENOMIC DNA]</scope>
    <source>
        <strain evidence="2">cv. Punajuju</strain>
    </source>
</reference>
<keyword evidence="2" id="KW-1185">Reference proteome</keyword>
<protein>
    <submittedName>
        <fullName evidence="1">Uncharacterized protein</fullName>
    </submittedName>
</protein>
<organism evidence="1 2">
    <name type="scientific">Cichorium intybus</name>
    <name type="common">Chicory</name>
    <dbReference type="NCBI Taxonomy" id="13427"/>
    <lineage>
        <taxon>Eukaryota</taxon>
        <taxon>Viridiplantae</taxon>
        <taxon>Streptophyta</taxon>
        <taxon>Embryophyta</taxon>
        <taxon>Tracheophyta</taxon>
        <taxon>Spermatophyta</taxon>
        <taxon>Magnoliopsida</taxon>
        <taxon>eudicotyledons</taxon>
        <taxon>Gunneridae</taxon>
        <taxon>Pentapetalae</taxon>
        <taxon>asterids</taxon>
        <taxon>campanulids</taxon>
        <taxon>Asterales</taxon>
        <taxon>Asteraceae</taxon>
        <taxon>Cichorioideae</taxon>
        <taxon>Cichorieae</taxon>
        <taxon>Cichoriinae</taxon>
        <taxon>Cichorium</taxon>
    </lineage>
</organism>
<dbReference type="Proteomes" id="UP001055811">
    <property type="component" value="Linkage Group LG07"/>
</dbReference>
<gene>
    <name evidence="1" type="ORF">L2E82_40627</name>
</gene>
<evidence type="ECO:0000313" key="1">
    <source>
        <dbReference type="EMBL" id="KAI3710833.1"/>
    </source>
</evidence>